<keyword evidence="2" id="KW-1133">Transmembrane helix</keyword>
<keyword evidence="2" id="KW-0812">Transmembrane</keyword>
<dbReference type="AlphaFoldDB" id="A0A922D7C2"/>
<evidence type="ECO:0000256" key="1">
    <source>
        <dbReference type="SAM" id="MobiDB-lite"/>
    </source>
</evidence>
<evidence type="ECO:0000313" key="4">
    <source>
        <dbReference type="Proteomes" id="UP000811246"/>
    </source>
</evidence>
<proteinExistence type="predicted"/>
<gene>
    <name evidence="3" type="ORF">I3842_15G131500</name>
</gene>
<feature type="region of interest" description="Disordered" evidence="1">
    <location>
        <begin position="60"/>
        <end position="101"/>
    </location>
</feature>
<comment type="caution">
    <text evidence="3">The sequence shown here is derived from an EMBL/GenBank/DDBJ whole genome shotgun (WGS) entry which is preliminary data.</text>
</comment>
<keyword evidence="2" id="KW-0472">Membrane</keyword>
<feature type="compositionally biased region" description="Low complexity" evidence="1">
    <location>
        <begin position="87"/>
        <end position="101"/>
    </location>
</feature>
<protein>
    <submittedName>
        <fullName evidence="3">Uncharacterized protein</fullName>
    </submittedName>
</protein>
<organism evidence="3 4">
    <name type="scientific">Carya illinoinensis</name>
    <name type="common">Pecan</name>
    <dbReference type="NCBI Taxonomy" id="32201"/>
    <lineage>
        <taxon>Eukaryota</taxon>
        <taxon>Viridiplantae</taxon>
        <taxon>Streptophyta</taxon>
        <taxon>Embryophyta</taxon>
        <taxon>Tracheophyta</taxon>
        <taxon>Spermatophyta</taxon>
        <taxon>Magnoliopsida</taxon>
        <taxon>eudicotyledons</taxon>
        <taxon>Gunneridae</taxon>
        <taxon>Pentapetalae</taxon>
        <taxon>rosids</taxon>
        <taxon>fabids</taxon>
        <taxon>Fagales</taxon>
        <taxon>Juglandaceae</taxon>
        <taxon>Carya</taxon>
    </lineage>
</organism>
<sequence length="101" mass="10856">MHVDLSLSSCDLNLKYSVLAVLAYNTRDREREREIMKVMLWFLVRLCCVFLLFHAASFGPGSRTIHLTSRTSGPAPGGREVGPVTAGSPSPVGKPPGSGSP</sequence>
<dbReference type="Proteomes" id="UP000811246">
    <property type="component" value="Chromosome 15"/>
</dbReference>
<accession>A0A922D7C2</accession>
<name>A0A922D7C2_CARIL</name>
<evidence type="ECO:0000256" key="2">
    <source>
        <dbReference type="SAM" id="Phobius"/>
    </source>
</evidence>
<reference evidence="3" key="1">
    <citation type="submission" date="2021-01" db="EMBL/GenBank/DDBJ databases">
        <authorList>
            <person name="Lovell J.T."/>
            <person name="Bentley N."/>
            <person name="Bhattarai G."/>
            <person name="Jenkins J.W."/>
            <person name="Sreedasyam A."/>
            <person name="Alarcon Y."/>
            <person name="Bock C."/>
            <person name="Boston L."/>
            <person name="Carlson J."/>
            <person name="Cervantes K."/>
            <person name="Clermont K."/>
            <person name="Krom N."/>
            <person name="Kubenka K."/>
            <person name="Mamidi S."/>
            <person name="Mattison C."/>
            <person name="Monteros M."/>
            <person name="Pisani C."/>
            <person name="Plott C."/>
            <person name="Rajasekar S."/>
            <person name="Rhein H.S."/>
            <person name="Rohla C."/>
            <person name="Song M."/>
            <person name="Hilaire R.S."/>
            <person name="Shu S."/>
            <person name="Wells L."/>
            <person name="Wang X."/>
            <person name="Webber J."/>
            <person name="Heerema R.J."/>
            <person name="Klein P."/>
            <person name="Conner P."/>
            <person name="Grauke L."/>
            <person name="Grimwood J."/>
            <person name="Schmutz J."/>
            <person name="Randall J.J."/>
        </authorList>
    </citation>
    <scope>NUCLEOTIDE SEQUENCE</scope>
    <source>
        <tissue evidence="3">Leaf</tissue>
    </source>
</reference>
<feature type="transmembrane region" description="Helical" evidence="2">
    <location>
        <begin position="38"/>
        <end position="59"/>
    </location>
</feature>
<dbReference type="EMBL" id="CM031839">
    <property type="protein sequence ID" value="KAG6675986.1"/>
    <property type="molecule type" value="Genomic_DNA"/>
</dbReference>
<evidence type="ECO:0000313" key="3">
    <source>
        <dbReference type="EMBL" id="KAG6675986.1"/>
    </source>
</evidence>